<dbReference type="SMR" id="A0A113S1C9"/>
<evidence type="ECO:0000256" key="1">
    <source>
        <dbReference type="SAM" id="Phobius"/>
    </source>
</evidence>
<keyword evidence="1" id="KW-0472">Membrane</keyword>
<dbReference type="Proteomes" id="UP000220214">
    <property type="component" value="Chromosome 11"/>
</dbReference>
<evidence type="ECO:0000313" key="8">
    <source>
        <dbReference type="Proteomes" id="UP000069549"/>
    </source>
</evidence>
<dbReference type="VEuPathDB" id="PlasmoDB:PBANKA_1119200"/>
<dbReference type="EMBL" id="LT614637">
    <property type="protein sequence ID" value="SCN26782.1"/>
    <property type="molecule type" value="Genomic_DNA"/>
</dbReference>
<dbReference type="EMBL" id="LT608259">
    <property type="protein sequence ID" value="SCO63201.1"/>
    <property type="molecule type" value="Genomic_DNA"/>
</dbReference>
<evidence type="ECO:0000313" key="3">
    <source>
        <dbReference type="EMBL" id="CXI63527.1"/>
    </source>
</evidence>
<evidence type="ECO:0000256" key="2">
    <source>
        <dbReference type="SAM" id="SignalP"/>
    </source>
</evidence>
<feature type="chain" id="PRO_5014244246" description="Secreted ookinete protein 25" evidence="2">
    <location>
        <begin position="25"/>
        <end position="350"/>
    </location>
</feature>
<keyword evidence="2" id="KW-0732">Signal</keyword>
<evidence type="ECO:0000313" key="10">
    <source>
        <dbReference type="Proteomes" id="UP000219974"/>
    </source>
</evidence>
<evidence type="ECO:0008006" key="13">
    <source>
        <dbReference type="Google" id="ProtNLM"/>
    </source>
</evidence>
<feature type="signal peptide" evidence="2">
    <location>
        <begin position="1"/>
        <end position="24"/>
    </location>
</feature>
<sequence>MIKLCTFLSLFLIFFFLNLNAINGSGNTGEVVQGTISVDSISKGMDSDESMLYEKNEYDNYQIPNICFDNTGIHQPRFIEDNKEYLYNKIGEISNSFSTNLNNYTTFMHELYGLYNDHIDVSMDNFRYGYIFMQVNFSKHKNKDSTAKLVVNLYGSVNKTHSAGIELAQGSFEVYLNQCDLAQNKINATITDSIFVMHDNTPAKEDHVTSTHDNTNLKNEDSLNKLNDLTKIHSSLMENNIDNTEHFITVDKISECIFQVNKLEDFLNNCMTLTNNNGPNSNENDDALKKHKSQMQKKIYRETLFSNFKESIVNKDMEGCKKNYTLLMSNSIASKLMSVFVFIAVIIYIL</sequence>
<evidence type="ECO:0000313" key="6">
    <source>
        <dbReference type="EMBL" id="SCO61122.1"/>
    </source>
</evidence>
<organism evidence="3 8">
    <name type="scientific">Plasmodium berghei</name>
    <dbReference type="NCBI Taxonomy" id="5821"/>
    <lineage>
        <taxon>Eukaryota</taxon>
        <taxon>Sar</taxon>
        <taxon>Alveolata</taxon>
        <taxon>Apicomplexa</taxon>
        <taxon>Aconoidasida</taxon>
        <taxon>Haemosporida</taxon>
        <taxon>Plasmodiidae</taxon>
        <taxon>Plasmodium</taxon>
        <taxon>Plasmodium (Vinckeia)</taxon>
    </lineage>
</organism>
<dbReference type="EMBL" id="LT608147">
    <property type="protein sequence ID" value="SCM23802.1"/>
    <property type="molecule type" value="Genomic_DNA"/>
</dbReference>
<evidence type="ECO:0000313" key="11">
    <source>
        <dbReference type="Proteomes" id="UP000220214"/>
    </source>
</evidence>
<dbReference type="AlphaFoldDB" id="A0A113S1C9"/>
<dbReference type="Proteomes" id="UP000219860">
    <property type="component" value="Chromosome 11"/>
</dbReference>
<evidence type="ECO:0000313" key="7">
    <source>
        <dbReference type="EMBL" id="SCO63201.1"/>
    </source>
</evidence>
<dbReference type="EMBL" id="LT608275">
    <property type="protein sequence ID" value="SCO61122.1"/>
    <property type="molecule type" value="Genomic_DNA"/>
</dbReference>
<keyword evidence="1" id="KW-0812">Transmembrane</keyword>
<gene>
    <name evidence="3" type="ORF">PBK173_000284600</name>
    <name evidence="5" type="ORF">PBNK65E_000276800</name>
    <name evidence="4" type="ORF">PBNK65NY_000276000</name>
    <name evidence="7" type="ORF">PBSP11A_000276000</name>
    <name evidence="6" type="ORF">PBSP11RLL_000276300</name>
</gene>
<evidence type="ECO:0000313" key="12">
    <source>
        <dbReference type="Proteomes" id="UP000516480"/>
    </source>
</evidence>
<dbReference type="Proteomes" id="UP000516480">
    <property type="component" value="Chromosome 11"/>
</dbReference>
<feature type="transmembrane region" description="Helical" evidence="1">
    <location>
        <begin position="332"/>
        <end position="349"/>
    </location>
</feature>
<evidence type="ECO:0000313" key="4">
    <source>
        <dbReference type="EMBL" id="SCM23802.1"/>
    </source>
</evidence>
<dbReference type="EMBL" id="LT160031">
    <property type="protein sequence ID" value="CXI63527.1"/>
    <property type="molecule type" value="Genomic_DNA"/>
</dbReference>
<dbReference type="Proteomes" id="UP000069549">
    <property type="component" value="Chromosome 11"/>
</dbReference>
<name>A0A113S1C9_PLABE</name>
<keyword evidence="1" id="KW-1133">Transmembrane helix</keyword>
<protein>
    <recommendedName>
        <fullName evidence="13">Secreted ookinete protein 25</fullName>
    </recommendedName>
</protein>
<dbReference type="OrthoDB" id="371938at2759"/>
<dbReference type="OMA" id="NMARCKA"/>
<evidence type="ECO:0000313" key="5">
    <source>
        <dbReference type="EMBL" id="SCN26782.1"/>
    </source>
</evidence>
<evidence type="ECO:0000313" key="9">
    <source>
        <dbReference type="Proteomes" id="UP000219860"/>
    </source>
</evidence>
<accession>A0A113S1C9</accession>
<dbReference type="Proteomes" id="UP000219974">
    <property type="component" value="Chromosome 11"/>
</dbReference>
<proteinExistence type="predicted"/>
<reference evidence="3 8" key="1">
    <citation type="submission" date="2016-02" db="EMBL/GenBank/DDBJ databases">
        <authorList>
            <consortium name="Pathogen Informatics"/>
        </authorList>
    </citation>
    <scope>NUCLEOTIDE SEQUENCE [LARGE SCALE GENOMIC DNA]</scope>
    <source>
        <strain evidence="3 8">K173</strain>
        <strain evidence="4 12">NK65 ny</strain>
        <strain evidence="5 11">NK65e</strain>
        <strain evidence="7 9">SP11 Antwerpcl1</strain>
        <strain evidence="6 10">SP11 RLL</strain>
    </source>
</reference>